<comment type="caution">
    <text evidence="1">The sequence shown here is derived from an EMBL/GenBank/DDBJ whole genome shotgun (WGS) entry which is preliminary data.</text>
</comment>
<organism evidence="1 2">
    <name type="scientific">Gemmobacter caeni</name>
    <dbReference type="NCBI Taxonomy" id="589035"/>
    <lineage>
        <taxon>Bacteria</taxon>
        <taxon>Pseudomonadati</taxon>
        <taxon>Pseudomonadota</taxon>
        <taxon>Alphaproteobacteria</taxon>
        <taxon>Rhodobacterales</taxon>
        <taxon>Paracoccaceae</taxon>
        <taxon>Gemmobacter</taxon>
    </lineage>
</organism>
<proteinExistence type="predicted"/>
<accession>A0A2T6ATZ0</accession>
<protein>
    <submittedName>
        <fullName evidence="1">Uncharacterized protein</fullName>
    </submittedName>
</protein>
<evidence type="ECO:0000313" key="2">
    <source>
        <dbReference type="Proteomes" id="UP000244224"/>
    </source>
</evidence>
<dbReference type="EMBL" id="QBKP01000013">
    <property type="protein sequence ID" value="PTX47283.1"/>
    <property type="molecule type" value="Genomic_DNA"/>
</dbReference>
<gene>
    <name evidence="1" type="ORF">C8N34_11339</name>
</gene>
<dbReference type="Proteomes" id="UP000244224">
    <property type="component" value="Unassembled WGS sequence"/>
</dbReference>
<name>A0A2T6ATZ0_9RHOB</name>
<sequence>MTIYCVDVSLVAAHRIGAHILPPDGKNLCDDEDAEGVWFSPSLDGARALNDAEVSVLQRSRIELMQKPVRPLHSAGIHHNLMIVSTEFAAMAEEMAPGRHQFVPLSDVWFYKAKEPSPGRYLAALIMDYAPTVDLEKSRIMRQFLPHLQKTAVRLSAIYPVQRVVRTDTALGRSLWADEVTGAIFCTEDFRKRAKVLGGTLGLGFGECTEI</sequence>
<dbReference type="OrthoDB" id="7835001at2"/>
<keyword evidence="2" id="KW-1185">Reference proteome</keyword>
<dbReference type="RefSeq" id="WP_108129904.1">
    <property type="nucleotide sequence ID" value="NZ_QBKP01000013.1"/>
</dbReference>
<reference evidence="1 2" key="1">
    <citation type="submission" date="2018-04" db="EMBL/GenBank/DDBJ databases">
        <title>Genomic Encyclopedia of Archaeal and Bacterial Type Strains, Phase II (KMG-II): from individual species to whole genera.</title>
        <authorList>
            <person name="Goeker M."/>
        </authorList>
    </citation>
    <scope>NUCLEOTIDE SEQUENCE [LARGE SCALE GENOMIC DNA]</scope>
    <source>
        <strain evidence="1 2">DSM 21823</strain>
    </source>
</reference>
<dbReference type="AlphaFoldDB" id="A0A2T6ATZ0"/>
<evidence type="ECO:0000313" key="1">
    <source>
        <dbReference type="EMBL" id="PTX47283.1"/>
    </source>
</evidence>